<proteinExistence type="predicted"/>
<comment type="caution">
    <text evidence="1">The sequence shown here is derived from an EMBL/GenBank/DDBJ whole genome shotgun (WGS) entry which is preliminary data.</text>
</comment>
<protein>
    <submittedName>
        <fullName evidence="1">DNA repair protein</fullName>
    </submittedName>
</protein>
<evidence type="ECO:0000313" key="1">
    <source>
        <dbReference type="EMBL" id="MBF4437996.1"/>
    </source>
</evidence>
<name>A0AAW4BJL8_VIBAN</name>
<organism evidence="1 2">
    <name type="scientific">Vibrio anguillarum</name>
    <name type="common">Listonella anguillarum</name>
    <dbReference type="NCBI Taxonomy" id="55601"/>
    <lineage>
        <taxon>Bacteria</taxon>
        <taxon>Pseudomonadati</taxon>
        <taxon>Pseudomonadota</taxon>
        <taxon>Gammaproteobacteria</taxon>
        <taxon>Vibrionales</taxon>
        <taxon>Vibrionaceae</taxon>
        <taxon>Vibrio</taxon>
    </lineage>
</organism>
<accession>A0AAW4BJL8</accession>
<gene>
    <name evidence="1" type="ORF">ERJ77_26640</name>
</gene>
<dbReference type="Proteomes" id="UP000786185">
    <property type="component" value="Unassembled WGS sequence"/>
</dbReference>
<reference evidence="1" key="1">
    <citation type="journal article" date="2021" name="PeerJ">
        <title>Analysis of 44 Vibrio anguillarum genomes reveals high genetic diversity.</title>
        <authorList>
            <person name="Hansen M.J."/>
            <person name="Dalsgaard I."/>
        </authorList>
    </citation>
    <scope>NUCLEOTIDE SEQUENCE</scope>
    <source>
        <strain evidence="1">850617-1/1</strain>
    </source>
</reference>
<dbReference type="AlphaFoldDB" id="A0AAW4BJL8"/>
<sequence>TTADLIKMHLGALGVDINQPAAPVQKSAIDIINYVNEKSGFIYAAHCTNDDGVLKRRMNHVWQHKGLLAAQIPGSIEDLNGVESDFYRKVFLNKDGSYKREREMAAINAADVAKPDDIKFPGASC</sequence>
<feature type="non-terminal residue" evidence="1">
    <location>
        <position position="125"/>
    </location>
</feature>
<dbReference type="EMBL" id="SCLC01001562">
    <property type="protein sequence ID" value="MBF4437996.1"/>
    <property type="molecule type" value="Genomic_DNA"/>
</dbReference>
<evidence type="ECO:0000313" key="2">
    <source>
        <dbReference type="Proteomes" id="UP000786185"/>
    </source>
</evidence>
<feature type="non-terminal residue" evidence="1">
    <location>
        <position position="1"/>
    </location>
</feature>